<keyword evidence="4" id="KW-1185">Reference proteome</keyword>
<dbReference type="SUPFAM" id="SSF55347">
    <property type="entry name" value="Glyceraldehyde-3-phosphate dehydrogenase-like, C-terminal domain"/>
    <property type="match status" value="1"/>
</dbReference>
<feature type="domain" description="GFO/IDH/MocA-like oxidoreductase" evidence="2">
    <location>
        <begin position="129"/>
        <end position="251"/>
    </location>
</feature>
<dbReference type="RefSeq" id="WP_193000663.1">
    <property type="nucleotide sequence ID" value="NZ_CP040449.1"/>
</dbReference>
<dbReference type="InterPro" id="IPR000683">
    <property type="entry name" value="Gfo/Idh/MocA-like_OxRdtase_N"/>
</dbReference>
<evidence type="ECO:0000313" key="3">
    <source>
        <dbReference type="EMBL" id="QFI55001.1"/>
    </source>
</evidence>
<dbReference type="GO" id="GO:0000166">
    <property type="term" value="F:nucleotide binding"/>
    <property type="evidence" value="ECO:0007669"/>
    <property type="project" value="InterPro"/>
</dbReference>
<dbReference type="InterPro" id="IPR055170">
    <property type="entry name" value="GFO_IDH_MocA-like_dom"/>
</dbReference>
<protein>
    <submittedName>
        <fullName evidence="3">Gfo/Idh/MocA family oxidoreductase</fullName>
    </submittedName>
</protein>
<gene>
    <name evidence="3" type="ORF">FE240_10065</name>
</gene>
<feature type="domain" description="Gfo/Idh/MocA-like oxidoreductase N-terminal" evidence="1">
    <location>
        <begin position="3"/>
        <end position="118"/>
    </location>
</feature>
<dbReference type="Proteomes" id="UP000594034">
    <property type="component" value="Chromosome"/>
</dbReference>
<evidence type="ECO:0000259" key="1">
    <source>
        <dbReference type="Pfam" id="PF01408"/>
    </source>
</evidence>
<name>A0A5J6WXR3_9GAMM</name>
<reference evidence="3 4" key="1">
    <citation type="submission" date="2019-05" db="EMBL/GenBank/DDBJ databases">
        <title>OXA-830, a novel chromosomally encoded expanded-spectrum class D beta-lactamase in Aeromonas simiae.</title>
        <authorList>
            <person name="Zhou W."/>
            <person name="Chen Q."/>
        </authorList>
    </citation>
    <scope>NUCLEOTIDE SEQUENCE [LARGE SCALE GENOMIC DNA]</scope>
    <source>
        <strain evidence="3 4">A6</strain>
    </source>
</reference>
<evidence type="ECO:0000259" key="2">
    <source>
        <dbReference type="Pfam" id="PF22725"/>
    </source>
</evidence>
<proteinExistence type="predicted"/>
<evidence type="ECO:0000313" key="4">
    <source>
        <dbReference type="Proteomes" id="UP000594034"/>
    </source>
</evidence>
<accession>A0A5J6WXR3</accession>
<dbReference type="PANTHER" id="PTHR43377:SF1">
    <property type="entry name" value="BILIVERDIN REDUCTASE A"/>
    <property type="match status" value="1"/>
</dbReference>
<sequence>MERIAVVGLGNISVRHRRNLKHLYPSASIYAMSASGQAAAADINDCDALVSSVEELIQHRIEFAIIASPATLHAAHAIPLIKAGIPVLIEKPLAASLADCEAIQVASHEHNTPVAVGYCLRYLPSAMLMKDLLTEQKVGRCYHVQVETGQYLPDWRPSKDFRHSVSARAELGGGVLLELSHEFDYIQWLFGPLQVKYASLSSSEELGLSVEDMADIILGDKTGAIATVHLDFLQRKAHRKCRVIGSEGTLEWDLIQNSVSLSSANGTEVIHCEPDWDKNQMYLGMIADFVNLIQGAKHHCISIDDATRTVALIEAIKAYSHHR</sequence>
<dbReference type="Pfam" id="PF22725">
    <property type="entry name" value="GFO_IDH_MocA_C3"/>
    <property type="match status" value="1"/>
</dbReference>
<dbReference type="PANTHER" id="PTHR43377">
    <property type="entry name" value="BILIVERDIN REDUCTASE A"/>
    <property type="match status" value="1"/>
</dbReference>
<dbReference type="InterPro" id="IPR051450">
    <property type="entry name" value="Gfo/Idh/MocA_Oxidoreductases"/>
</dbReference>
<dbReference type="KEGG" id="asim:FE240_10065"/>
<organism evidence="3 4">
    <name type="scientific">Aeromonas simiae</name>
    <dbReference type="NCBI Taxonomy" id="218936"/>
    <lineage>
        <taxon>Bacteria</taxon>
        <taxon>Pseudomonadati</taxon>
        <taxon>Pseudomonadota</taxon>
        <taxon>Gammaproteobacteria</taxon>
        <taxon>Aeromonadales</taxon>
        <taxon>Aeromonadaceae</taxon>
        <taxon>Aeromonas</taxon>
    </lineage>
</organism>
<dbReference type="SUPFAM" id="SSF51735">
    <property type="entry name" value="NAD(P)-binding Rossmann-fold domains"/>
    <property type="match status" value="1"/>
</dbReference>
<dbReference type="Pfam" id="PF01408">
    <property type="entry name" value="GFO_IDH_MocA"/>
    <property type="match status" value="1"/>
</dbReference>
<dbReference type="InterPro" id="IPR036291">
    <property type="entry name" value="NAD(P)-bd_dom_sf"/>
</dbReference>
<dbReference type="Gene3D" id="3.40.50.720">
    <property type="entry name" value="NAD(P)-binding Rossmann-like Domain"/>
    <property type="match status" value="1"/>
</dbReference>
<dbReference type="Gene3D" id="3.30.360.10">
    <property type="entry name" value="Dihydrodipicolinate Reductase, domain 2"/>
    <property type="match status" value="1"/>
</dbReference>
<dbReference type="AlphaFoldDB" id="A0A5J6WXR3"/>
<dbReference type="EMBL" id="CP040449">
    <property type="protein sequence ID" value="QFI55001.1"/>
    <property type="molecule type" value="Genomic_DNA"/>
</dbReference>